<dbReference type="EMBL" id="POTX01000037">
    <property type="protein sequence ID" value="PZF98601.1"/>
    <property type="molecule type" value="Genomic_DNA"/>
</dbReference>
<dbReference type="RefSeq" id="WP_111242657.1">
    <property type="nucleotide sequence ID" value="NZ_AP023358.1"/>
</dbReference>
<comment type="caution">
    <text evidence="1">The sequence shown here is derived from an EMBL/GenBank/DDBJ whole genome shotgun (WGS) entry which is preliminary data.</text>
</comment>
<evidence type="ECO:0000313" key="2">
    <source>
        <dbReference type="Proteomes" id="UP000248627"/>
    </source>
</evidence>
<reference evidence="1 2" key="1">
    <citation type="submission" date="2018-01" db="EMBL/GenBank/DDBJ databases">
        <title>Draft genome sequence of Jishengella endophytica.</title>
        <authorList>
            <person name="Sahin N."/>
            <person name="Ay H."/>
            <person name="Saygin H."/>
        </authorList>
    </citation>
    <scope>NUCLEOTIDE SEQUENCE [LARGE SCALE GENOMIC DNA]</scope>
    <source>
        <strain evidence="1 2">DSM 45430</strain>
    </source>
</reference>
<gene>
    <name evidence="1" type="ORF">C1I93_08365</name>
</gene>
<proteinExistence type="predicted"/>
<dbReference type="AlphaFoldDB" id="A0A2W2CGQ0"/>
<keyword evidence="2" id="KW-1185">Reference proteome</keyword>
<dbReference type="Proteomes" id="UP000248627">
    <property type="component" value="Unassembled WGS sequence"/>
</dbReference>
<dbReference type="OrthoDB" id="3397817at2"/>
<accession>A0A2W2CGQ0</accession>
<name>A0A2W2CGQ0_9ACTN</name>
<organism evidence="1 2">
    <name type="scientific">Micromonospora endophytica</name>
    <dbReference type="NCBI Taxonomy" id="515350"/>
    <lineage>
        <taxon>Bacteria</taxon>
        <taxon>Bacillati</taxon>
        <taxon>Actinomycetota</taxon>
        <taxon>Actinomycetes</taxon>
        <taxon>Micromonosporales</taxon>
        <taxon>Micromonosporaceae</taxon>
        <taxon>Micromonospora</taxon>
    </lineage>
</organism>
<evidence type="ECO:0000313" key="1">
    <source>
        <dbReference type="EMBL" id="PZF98601.1"/>
    </source>
</evidence>
<sequence>MSATRPASYRRYRLLARAYPPGQRRTELLDTMLMAAEETGRRQPSAREVFDVLRHAPRARLGRPGSRAVVAVAVVVALFSGFVAASLTARLIGETDRALPTATEMAGIAELVTPGAVVPSLQRHDAVFVNGNGEAQFGQVSYQVDHVTPIPDLRRYDAEVAERLTAAGWRLGPTDYAGYSDLRTSETLTAVKDGWVLTLTNSYRSEEPAEGGWFEVSVRRAESAALPVGFAAGGMLGMVWGWLFTGWASRRTEHNAAASSLLALLAYVAAGSSSFLIIHVMRDYLAIVDQGFAVHEGPIWSWLVLGDEGLLLLAPAILATVVAAVVLAWCRRPGDAIPRQAVRRSALTFGGWMTVLAMFGLAVISACSGLGYYGLFVAVLFLAIGWRAYLVRSRPAG</sequence>
<protein>
    <submittedName>
        <fullName evidence="1">Uncharacterized protein</fullName>
    </submittedName>
</protein>